<dbReference type="EMBL" id="JBHSPB010000004">
    <property type="protein sequence ID" value="MFC5719969.1"/>
    <property type="molecule type" value="Genomic_DNA"/>
</dbReference>
<evidence type="ECO:0000313" key="3">
    <source>
        <dbReference type="Proteomes" id="UP001596083"/>
    </source>
</evidence>
<dbReference type="RefSeq" id="WP_390315080.1">
    <property type="nucleotide sequence ID" value="NZ_JBHSPB010000004.1"/>
</dbReference>
<name>A0ABW0YTU3_9ACTN</name>
<comment type="caution">
    <text evidence="2">The sequence shown here is derived from an EMBL/GenBank/DDBJ whole genome shotgun (WGS) entry which is preliminary data.</text>
</comment>
<evidence type="ECO:0008006" key="4">
    <source>
        <dbReference type="Google" id="ProtNLM"/>
    </source>
</evidence>
<proteinExistence type="predicted"/>
<keyword evidence="1" id="KW-0812">Transmembrane</keyword>
<evidence type="ECO:0000313" key="2">
    <source>
        <dbReference type="EMBL" id="MFC5719969.1"/>
    </source>
</evidence>
<keyword evidence="1" id="KW-0472">Membrane</keyword>
<keyword evidence="3" id="KW-1185">Reference proteome</keyword>
<sequence length="200" mass="21811">MRLLRAWAVHEARVWRALRMWLLRRRDGVGGDVRGFGYARAQASTWYGVLFVLVVETVGMSFFTAPYPALHWVMLAADLYTLLLLLGMHAACVVRPHTVGPEGLRIRQGARLDVTIPAHLIVSVRRELAFPHGKAEEGVLDVPVAAQTSLTVELAEPVPVVRLGGRREEVRTVRVHADDAAGAVAAIEGVRAAARTADAA</sequence>
<protein>
    <recommendedName>
        <fullName evidence="4">Integral membrane protein</fullName>
    </recommendedName>
</protein>
<organism evidence="2 3">
    <name type="scientific">Streptomyces gamaensis</name>
    <dbReference type="NCBI Taxonomy" id="1763542"/>
    <lineage>
        <taxon>Bacteria</taxon>
        <taxon>Bacillati</taxon>
        <taxon>Actinomycetota</taxon>
        <taxon>Actinomycetes</taxon>
        <taxon>Kitasatosporales</taxon>
        <taxon>Streptomycetaceae</taxon>
        <taxon>Streptomyces</taxon>
    </lineage>
</organism>
<dbReference type="Proteomes" id="UP001596083">
    <property type="component" value="Unassembled WGS sequence"/>
</dbReference>
<accession>A0ABW0YTU3</accession>
<feature type="transmembrane region" description="Helical" evidence="1">
    <location>
        <begin position="44"/>
        <end position="63"/>
    </location>
</feature>
<feature type="transmembrane region" description="Helical" evidence="1">
    <location>
        <begin position="69"/>
        <end position="88"/>
    </location>
</feature>
<keyword evidence="1" id="KW-1133">Transmembrane helix</keyword>
<gene>
    <name evidence="2" type="ORF">ACFP1Z_07265</name>
</gene>
<reference evidence="3" key="1">
    <citation type="journal article" date="2019" name="Int. J. Syst. Evol. Microbiol.">
        <title>The Global Catalogue of Microorganisms (GCM) 10K type strain sequencing project: providing services to taxonomists for standard genome sequencing and annotation.</title>
        <authorList>
            <consortium name="The Broad Institute Genomics Platform"/>
            <consortium name="The Broad Institute Genome Sequencing Center for Infectious Disease"/>
            <person name="Wu L."/>
            <person name="Ma J."/>
        </authorList>
    </citation>
    <scope>NUCLEOTIDE SEQUENCE [LARGE SCALE GENOMIC DNA]</scope>
    <source>
        <strain evidence="3">CGMCC 4.7304</strain>
    </source>
</reference>
<evidence type="ECO:0000256" key="1">
    <source>
        <dbReference type="SAM" id="Phobius"/>
    </source>
</evidence>